<feature type="compositionally biased region" description="Polar residues" evidence="1">
    <location>
        <begin position="28"/>
        <end position="43"/>
    </location>
</feature>
<name>A0A1J8QV76_9AGAM</name>
<protein>
    <submittedName>
        <fullName evidence="2">Uncharacterized protein</fullName>
    </submittedName>
</protein>
<accession>A0A1J8QV76</accession>
<evidence type="ECO:0000313" key="3">
    <source>
        <dbReference type="Proteomes" id="UP000183567"/>
    </source>
</evidence>
<proteinExistence type="predicted"/>
<organism evidence="2 3">
    <name type="scientific">Rhizopogon vesiculosus</name>
    <dbReference type="NCBI Taxonomy" id="180088"/>
    <lineage>
        <taxon>Eukaryota</taxon>
        <taxon>Fungi</taxon>
        <taxon>Dikarya</taxon>
        <taxon>Basidiomycota</taxon>
        <taxon>Agaricomycotina</taxon>
        <taxon>Agaricomycetes</taxon>
        <taxon>Agaricomycetidae</taxon>
        <taxon>Boletales</taxon>
        <taxon>Suillineae</taxon>
        <taxon>Rhizopogonaceae</taxon>
        <taxon>Rhizopogon</taxon>
    </lineage>
</organism>
<sequence>MHHDITSVQTVRIKAASPSSELVDENTVKGTHTPSRSSMARISSQNKSLLECIDRHSMLLERLDRRPQAGIFGTMMRGL</sequence>
<comment type="caution">
    <text evidence="2">The sequence shown here is derived from an EMBL/GenBank/DDBJ whole genome shotgun (WGS) entry which is preliminary data.</text>
</comment>
<feature type="compositionally biased region" description="Polar residues" evidence="1">
    <location>
        <begin position="1"/>
        <end position="10"/>
    </location>
</feature>
<dbReference type="Proteomes" id="UP000183567">
    <property type="component" value="Unassembled WGS sequence"/>
</dbReference>
<evidence type="ECO:0000313" key="2">
    <source>
        <dbReference type="EMBL" id="OJA17352.1"/>
    </source>
</evidence>
<keyword evidence="3" id="KW-1185">Reference proteome</keyword>
<dbReference type="AlphaFoldDB" id="A0A1J8QV76"/>
<reference evidence="2 3" key="1">
    <citation type="submission" date="2016-03" db="EMBL/GenBank/DDBJ databases">
        <title>Comparative genomics of the ectomycorrhizal sister species Rhizopogon vinicolor and Rhizopogon vesiculosus (Basidiomycota: Boletales) reveals a divergence of the mating type B locus.</title>
        <authorList>
            <person name="Mujic A.B."/>
            <person name="Kuo A."/>
            <person name="Tritt A."/>
            <person name="Lipzen A."/>
            <person name="Chen C."/>
            <person name="Johnson J."/>
            <person name="Sharma A."/>
            <person name="Barry K."/>
            <person name="Grigoriev I.V."/>
            <person name="Spatafora J.W."/>
        </authorList>
    </citation>
    <scope>NUCLEOTIDE SEQUENCE [LARGE SCALE GENOMIC DNA]</scope>
    <source>
        <strain evidence="2 3">AM-OR11-056</strain>
    </source>
</reference>
<feature type="region of interest" description="Disordered" evidence="1">
    <location>
        <begin position="1"/>
        <end position="43"/>
    </location>
</feature>
<evidence type="ECO:0000256" key="1">
    <source>
        <dbReference type="SAM" id="MobiDB-lite"/>
    </source>
</evidence>
<gene>
    <name evidence="2" type="ORF">AZE42_13331</name>
</gene>
<dbReference type="EMBL" id="LVVM01002052">
    <property type="protein sequence ID" value="OJA17352.1"/>
    <property type="molecule type" value="Genomic_DNA"/>
</dbReference>